<dbReference type="EMBL" id="JBEDUW010000346">
    <property type="protein sequence ID" value="KAK9900974.1"/>
    <property type="molecule type" value="Genomic_DNA"/>
</dbReference>
<reference evidence="1 2" key="1">
    <citation type="journal article" date="2023" name="G3 (Bethesda)">
        <title>A chromosome-length genome assembly and annotation of blackberry (Rubus argutus, cv. 'Hillquist').</title>
        <authorList>
            <person name="Bruna T."/>
            <person name="Aryal R."/>
            <person name="Dudchenko O."/>
            <person name="Sargent D.J."/>
            <person name="Mead D."/>
            <person name="Buti M."/>
            <person name="Cavallini A."/>
            <person name="Hytonen T."/>
            <person name="Andres J."/>
            <person name="Pham M."/>
            <person name="Weisz D."/>
            <person name="Mascagni F."/>
            <person name="Usai G."/>
            <person name="Natali L."/>
            <person name="Bassil N."/>
            <person name="Fernandez G.E."/>
            <person name="Lomsadze A."/>
            <person name="Armour M."/>
            <person name="Olukolu B."/>
            <person name="Poorten T."/>
            <person name="Britton C."/>
            <person name="Davik J."/>
            <person name="Ashrafi H."/>
            <person name="Aiden E.L."/>
            <person name="Borodovsky M."/>
            <person name="Worthington M."/>
        </authorList>
    </citation>
    <scope>NUCLEOTIDE SEQUENCE [LARGE SCALE GENOMIC DNA]</scope>
    <source>
        <strain evidence="1">PI 553951</strain>
    </source>
</reference>
<organism evidence="1 2">
    <name type="scientific">Rubus argutus</name>
    <name type="common">Southern blackberry</name>
    <dbReference type="NCBI Taxonomy" id="59490"/>
    <lineage>
        <taxon>Eukaryota</taxon>
        <taxon>Viridiplantae</taxon>
        <taxon>Streptophyta</taxon>
        <taxon>Embryophyta</taxon>
        <taxon>Tracheophyta</taxon>
        <taxon>Spermatophyta</taxon>
        <taxon>Magnoliopsida</taxon>
        <taxon>eudicotyledons</taxon>
        <taxon>Gunneridae</taxon>
        <taxon>Pentapetalae</taxon>
        <taxon>rosids</taxon>
        <taxon>fabids</taxon>
        <taxon>Rosales</taxon>
        <taxon>Rosaceae</taxon>
        <taxon>Rosoideae</taxon>
        <taxon>Rosoideae incertae sedis</taxon>
        <taxon>Rubus</taxon>
    </lineage>
</organism>
<accession>A0AAW1VBY3</accession>
<protein>
    <recommendedName>
        <fullName evidence="3">Secreted protein</fullName>
    </recommendedName>
</protein>
<sequence>MLSITAAATASPAITAPLATPLSFSLPEPQQTTTIGSVGDLQRLGSRCPCPKQLSSVMLQGKAASITPRTVLIILAGRFRGKNVLPCF</sequence>
<evidence type="ECO:0008006" key="3">
    <source>
        <dbReference type="Google" id="ProtNLM"/>
    </source>
</evidence>
<gene>
    <name evidence="1" type="ORF">M0R45_002336</name>
</gene>
<keyword evidence="2" id="KW-1185">Reference proteome</keyword>
<evidence type="ECO:0000313" key="2">
    <source>
        <dbReference type="Proteomes" id="UP001457282"/>
    </source>
</evidence>
<evidence type="ECO:0000313" key="1">
    <source>
        <dbReference type="EMBL" id="KAK9900974.1"/>
    </source>
</evidence>
<comment type="caution">
    <text evidence="1">The sequence shown here is derived from an EMBL/GenBank/DDBJ whole genome shotgun (WGS) entry which is preliminary data.</text>
</comment>
<name>A0AAW1VBY3_RUBAR</name>
<dbReference type="AlphaFoldDB" id="A0AAW1VBY3"/>
<proteinExistence type="predicted"/>
<dbReference type="Proteomes" id="UP001457282">
    <property type="component" value="Unassembled WGS sequence"/>
</dbReference>